<dbReference type="PANTHER" id="PTHR15565:SF0">
    <property type="entry name" value="PROTEIN AATF"/>
    <property type="match status" value="1"/>
</dbReference>
<comment type="caution">
    <text evidence="6">The sequence shown here is derived from an EMBL/GenBank/DDBJ whole genome shotgun (WGS) entry which is preliminary data.</text>
</comment>
<dbReference type="OrthoDB" id="5783963at2759"/>
<dbReference type="InterPro" id="IPR012617">
    <property type="entry name" value="AATF_C"/>
</dbReference>
<feature type="compositionally biased region" description="Acidic residues" evidence="3">
    <location>
        <begin position="133"/>
        <end position="154"/>
    </location>
</feature>
<dbReference type="PANTHER" id="PTHR15565">
    <property type="entry name" value="AATF PROTEIN APOPTOSIS ANTAGONIZING TRANSCRIPTION FACTOR"/>
    <property type="match status" value="1"/>
</dbReference>
<gene>
    <name evidence="6" type="primary">K7_BFR2</name>
    <name evidence="6" type="ORF">SYK7_014911</name>
</gene>
<dbReference type="EMBL" id="DG000040">
    <property type="protein sequence ID" value="GAA22519.1"/>
    <property type="molecule type" value="Genomic_DNA"/>
</dbReference>
<evidence type="ECO:0000259" key="4">
    <source>
        <dbReference type="Pfam" id="PF08164"/>
    </source>
</evidence>
<proteinExistence type="inferred from homology"/>
<evidence type="ECO:0000256" key="1">
    <source>
        <dbReference type="ARBA" id="ARBA00008966"/>
    </source>
</evidence>
<feature type="region of interest" description="Disordered" evidence="3">
    <location>
        <begin position="17"/>
        <end position="162"/>
    </location>
</feature>
<evidence type="ECO:0000259" key="5">
    <source>
        <dbReference type="Pfam" id="PF13339"/>
    </source>
</evidence>
<dbReference type="GO" id="GO:0000462">
    <property type="term" value="P:maturation of SSU-rRNA from tricistronic rRNA transcript (SSU-rRNA, 5.8S rRNA, LSU-rRNA)"/>
    <property type="evidence" value="ECO:0007669"/>
    <property type="project" value="TreeGrafter"/>
</dbReference>
<reference evidence="6 7" key="1">
    <citation type="journal article" date="2011" name="DNA Res.">
        <title>Whole-genome sequencing of sake yeast Saccharomyces cerevisiae Kyokai no. 7.</title>
        <authorList>
            <person name="Akao T."/>
            <person name="Yashiro I."/>
            <person name="Hosoyama A."/>
            <person name="Kitagaki H."/>
            <person name="Horikawa H."/>
            <person name="Watanabe D."/>
            <person name="Akada R."/>
            <person name="Ando Y."/>
            <person name="Harashima S."/>
            <person name="Inoue T."/>
            <person name="Inoue Y."/>
            <person name="Kajiwara S."/>
            <person name="Kitamoto K."/>
            <person name="Kitamoto N."/>
            <person name="Kobayashi O."/>
            <person name="Kuhara S."/>
            <person name="Masubuchi T."/>
            <person name="Mizoguchi H."/>
            <person name="Nakao Y."/>
            <person name="Nakazato A."/>
            <person name="Namise M."/>
            <person name="Oba T."/>
            <person name="Ogata T."/>
            <person name="Ohta A."/>
            <person name="Sato M."/>
            <person name="Shibasaki S."/>
            <person name="Takatsume Y."/>
            <person name="Tanimoto S."/>
            <person name="Tsuboi H."/>
            <person name="Nishimura A."/>
            <person name="Yoda K."/>
            <person name="Ishikawa T."/>
            <person name="Iwashita K."/>
            <person name="Fujita N."/>
            <person name="Shimoi H."/>
        </authorList>
    </citation>
    <scope>NUCLEOTIDE SEQUENCE [LARGE SCALE GENOMIC DNA]</scope>
    <source>
        <strain evidence="7">Kyokai no. 7 / NBRC 101557</strain>
    </source>
</reference>
<name>G2WB37_YEASK</name>
<feature type="domain" description="Apoptosis-antagonizing transcription factor C-terminal" evidence="4">
    <location>
        <begin position="426"/>
        <end position="510"/>
    </location>
</feature>
<dbReference type="Pfam" id="PF08164">
    <property type="entry name" value="TRAUB"/>
    <property type="match status" value="1"/>
</dbReference>
<feature type="compositionally biased region" description="Basic and acidic residues" evidence="3">
    <location>
        <begin position="52"/>
        <end position="77"/>
    </location>
</feature>
<comment type="similarity">
    <text evidence="1">Belongs to the AATF family.</text>
</comment>
<feature type="compositionally biased region" description="Acidic residues" evidence="3">
    <location>
        <begin position="93"/>
        <end position="126"/>
    </location>
</feature>
<dbReference type="Proteomes" id="UP000001608">
    <property type="component" value="Chromosome 4"/>
</dbReference>
<evidence type="ECO:0000256" key="2">
    <source>
        <dbReference type="ARBA" id="ARBA00013850"/>
    </source>
</evidence>
<dbReference type="GO" id="GO:0005730">
    <property type="term" value="C:nucleolus"/>
    <property type="evidence" value="ECO:0007669"/>
    <property type="project" value="TreeGrafter"/>
</dbReference>
<evidence type="ECO:0000313" key="7">
    <source>
        <dbReference type="Proteomes" id="UP000001608"/>
    </source>
</evidence>
<feature type="domain" description="AATF leucine zipper-containing" evidence="5">
    <location>
        <begin position="184"/>
        <end position="312"/>
    </location>
</feature>
<organism evidence="6 7">
    <name type="scientific">Saccharomyces cerevisiae (strain Kyokai no. 7 / NBRC 101557)</name>
    <name type="common">Baker's yeast</name>
    <dbReference type="NCBI Taxonomy" id="721032"/>
    <lineage>
        <taxon>Eukaryota</taxon>
        <taxon>Fungi</taxon>
        <taxon>Dikarya</taxon>
        <taxon>Ascomycota</taxon>
        <taxon>Saccharomycotina</taxon>
        <taxon>Saccharomycetes</taxon>
        <taxon>Saccharomycetales</taxon>
        <taxon>Saccharomycetaceae</taxon>
        <taxon>Saccharomyces</taxon>
    </lineage>
</organism>
<accession>G2WB37</accession>
<evidence type="ECO:0000313" key="6">
    <source>
        <dbReference type="EMBL" id="GAA22519.1"/>
    </source>
</evidence>
<sequence length="546" mass="62680">MEKSLADQISDIAIKPVNKDFDIEDEENASLFQHNEKNGESDLSDYGNSNTEETKKAHYLEVEKSKLRAEKGLELNDPKYTGVKGSRQALYEEVSENEDEEEEEEEEEGEEEEEEEKEEEEKEEDALSFRTDSEDEEVEIDEEESDADGGETEEAQQKRHALSKLIQQETKQAINKLSQSVQRDASKGYSILQQTKLFDNIIDLRIKLQKAVIAANKLPLTTESWEEAKMDDSEETKRLLKENEKLFNNLFNRLINFRIKFQLGDHITQNEEVAKHKLSKKRSLKELYQETNSLDSELKEYRTAVLNKWSTKVSSASGNAALSSNKFKAINLPADVQVENQLSDMSRLMKRTKLNRRNITPLYFQKDCANGRLPELISPVVKDSVDDNENSDDGLDIPKNYDPRRKDNNAIDITENPYVFDDEDFYRVLLNDLIDKKISNAHNSESAAITITSTNARSNNKLKKNIDTKASKGRKLNYSVQDPIANYEAPITSGYKWSDDQIDEFFAGLLGQRVNFNENEDEEQHARIENDEELEAVKNDDIQIFG</sequence>
<dbReference type="Pfam" id="PF13339">
    <property type="entry name" value="AATF-Che1"/>
    <property type="match status" value="1"/>
</dbReference>
<protein>
    <recommendedName>
        <fullName evidence="2">Protein BFR2</fullName>
    </recommendedName>
</protein>
<dbReference type="InterPro" id="IPR039223">
    <property type="entry name" value="AATF/Bfr2"/>
</dbReference>
<dbReference type="AlphaFoldDB" id="G2WB37"/>
<dbReference type="InterPro" id="IPR025160">
    <property type="entry name" value="AATF"/>
</dbReference>
<dbReference type="HOGENOM" id="CLU_018299_2_2_1"/>
<evidence type="ECO:0000256" key="3">
    <source>
        <dbReference type="SAM" id="MobiDB-lite"/>
    </source>
</evidence>